<dbReference type="Proteomes" id="UP000178750">
    <property type="component" value="Unassembled WGS sequence"/>
</dbReference>
<evidence type="ECO:0008006" key="11">
    <source>
        <dbReference type="Google" id="ProtNLM"/>
    </source>
</evidence>
<evidence type="ECO:0000256" key="4">
    <source>
        <dbReference type="ARBA" id="ARBA00022679"/>
    </source>
</evidence>
<feature type="transmembrane region" description="Helical" evidence="8">
    <location>
        <begin position="391"/>
        <end position="408"/>
    </location>
</feature>
<evidence type="ECO:0000256" key="5">
    <source>
        <dbReference type="ARBA" id="ARBA00022692"/>
    </source>
</evidence>
<protein>
    <recommendedName>
        <fullName evidence="11">Glycosyltransferase RgtA/B/C/D-like domain-containing protein</fullName>
    </recommendedName>
</protein>
<dbReference type="GO" id="GO:0009103">
    <property type="term" value="P:lipopolysaccharide biosynthetic process"/>
    <property type="evidence" value="ECO:0007669"/>
    <property type="project" value="UniProtKB-ARBA"/>
</dbReference>
<feature type="transmembrane region" description="Helical" evidence="8">
    <location>
        <begin position="32"/>
        <end position="50"/>
    </location>
</feature>
<dbReference type="AlphaFoldDB" id="A0A1F7Y716"/>
<dbReference type="PANTHER" id="PTHR33908">
    <property type="entry name" value="MANNOSYLTRANSFERASE YKCB-RELATED"/>
    <property type="match status" value="1"/>
</dbReference>
<feature type="transmembrane region" description="Helical" evidence="8">
    <location>
        <begin position="367"/>
        <end position="384"/>
    </location>
</feature>
<feature type="transmembrane region" description="Helical" evidence="8">
    <location>
        <begin position="233"/>
        <end position="255"/>
    </location>
</feature>
<feature type="transmembrane region" description="Helical" evidence="8">
    <location>
        <begin position="111"/>
        <end position="129"/>
    </location>
</feature>
<feature type="transmembrane region" description="Helical" evidence="8">
    <location>
        <begin position="303"/>
        <end position="319"/>
    </location>
</feature>
<comment type="subcellular location">
    <subcellularLocation>
        <location evidence="1">Cell membrane</location>
        <topology evidence="1">Multi-pass membrane protein</topology>
    </subcellularLocation>
</comment>
<evidence type="ECO:0000313" key="10">
    <source>
        <dbReference type="Proteomes" id="UP000178750"/>
    </source>
</evidence>
<feature type="transmembrane region" description="Helical" evidence="8">
    <location>
        <begin position="192"/>
        <end position="221"/>
    </location>
</feature>
<keyword evidence="4" id="KW-0808">Transferase</keyword>
<evidence type="ECO:0000256" key="8">
    <source>
        <dbReference type="SAM" id="Phobius"/>
    </source>
</evidence>
<dbReference type="EMBL" id="MGGF01000002">
    <property type="protein sequence ID" value="OGM22428.1"/>
    <property type="molecule type" value="Genomic_DNA"/>
</dbReference>
<evidence type="ECO:0000313" key="9">
    <source>
        <dbReference type="EMBL" id="OGM22428.1"/>
    </source>
</evidence>
<keyword evidence="2" id="KW-1003">Cell membrane</keyword>
<evidence type="ECO:0000256" key="6">
    <source>
        <dbReference type="ARBA" id="ARBA00022989"/>
    </source>
</evidence>
<gene>
    <name evidence="9" type="ORF">A2863_03815</name>
</gene>
<sequence length="543" mass="61540">MHKLQTISTFEITISKNFLAKVQDFLKEHMDIGVITILTLVALFSFMFYYTNGLGLKYNDARSHLDIGRRVVEGLKPGIAQLGSVWLPLPHVLMIPTIWSDFFWHTGLSGALVSMLSFVATGYLVYLFLKRYNVGILGQIVGVGVMASNINTLYLTSTAMTELLLLATMTAGVYYLIVWAKDEKIINLVKSAFWIMLATITRYDGWFLFAIAALLIGAIVLKKRKIHAIEGNLILFATLAGFGIFLWFLWNLLIFNDPLYFIFGPYSAHAQQAQLKAAGELPTIGNFYLSLKTYLFAMMYNSYTYPAIVGLIGLVALWFDRKIDYCVRIASIALFAPFVFNILALYLGHSVLFLPEIIGNTWFNVRYGLMMVPTLAIAFGYIVDRSKNYRWVLLGLFFLISFFSFISYDAVTIDDALYGASQKNVSEVSGWLRENTKSKEGYILISAASHDAVIFSSGLPMKKFIHEGTGAYWDYAVEDPDKWASWIVLRTHDVNDLTFREIQDAQGFKNFELVDHYPFADIYQLKPEYRVSVITKPILGKLK</sequence>
<feature type="transmembrane region" description="Helical" evidence="8">
    <location>
        <begin position="326"/>
        <end position="347"/>
    </location>
</feature>
<proteinExistence type="predicted"/>
<keyword evidence="3" id="KW-0328">Glycosyltransferase</keyword>
<keyword evidence="6 8" id="KW-1133">Transmembrane helix</keyword>
<feature type="transmembrane region" description="Helical" evidence="8">
    <location>
        <begin position="135"/>
        <end position="156"/>
    </location>
</feature>
<keyword evidence="5 8" id="KW-0812">Transmembrane</keyword>
<reference evidence="9 10" key="1">
    <citation type="journal article" date="2016" name="Nat. Commun.">
        <title>Thousands of microbial genomes shed light on interconnected biogeochemical processes in an aquifer system.</title>
        <authorList>
            <person name="Anantharaman K."/>
            <person name="Brown C.T."/>
            <person name="Hug L.A."/>
            <person name="Sharon I."/>
            <person name="Castelle C.J."/>
            <person name="Probst A.J."/>
            <person name="Thomas B.C."/>
            <person name="Singh A."/>
            <person name="Wilkins M.J."/>
            <person name="Karaoz U."/>
            <person name="Brodie E.L."/>
            <person name="Williams K.H."/>
            <person name="Hubbard S.S."/>
            <person name="Banfield J.F."/>
        </authorList>
    </citation>
    <scope>NUCLEOTIDE SEQUENCE [LARGE SCALE GENOMIC DNA]</scope>
</reference>
<evidence type="ECO:0000256" key="3">
    <source>
        <dbReference type="ARBA" id="ARBA00022676"/>
    </source>
</evidence>
<evidence type="ECO:0000256" key="1">
    <source>
        <dbReference type="ARBA" id="ARBA00004651"/>
    </source>
</evidence>
<dbReference type="PANTHER" id="PTHR33908:SF11">
    <property type="entry name" value="MEMBRANE PROTEIN"/>
    <property type="match status" value="1"/>
</dbReference>
<dbReference type="GO" id="GO:0005886">
    <property type="term" value="C:plasma membrane"/>
    <property type="evidence" value="ECO:0007669"/>
    <property type="project" value="UniProtKB-SubCell"/>
</dbReference>
<evidence type="ECO:0000256" key="7">
    <source>
        <dbReference type="ARBA" id="ARBA00023136"/>
    </source>
</evidence>
<name>A0A1F7Y716_9BACT</name>
<comment type="caution">
    <text evidence="9">The sequence shown here is derived from an EMBL/GenBank/DDBJ whole genome shotgun (WGS) entry which is preliminary data.</text>
</comment>
<feature type="transmembrane region" description="Helical" evidence="8">
    <location>
        <begin position="163"/>
        <end position="180"/>
    </location>
</feature>
<accession>A0A1F7Y716</accession>
<organism evidence="9 10">
    <name type="scientific">Candidatus Woesebacteria bacterium RIFCSPHIGHO2_01_FULL_38_9b</name>
    <dbReference type="NCBI Taxonomy" id="1802493"/>
    <lineage>
        <taxon>Bacteria</taxon>
        <taxon>Candidatus Woeseibacteriota</taxon>
    </lineage>
</organism>
<dbReference type="InterPro" id="IPR050297">
    <property type="entry name" value="LipidA_mod_glycosyltrf_83"/>
</dbReference>
<evidence type="ECO:0000256" key="2">
    <source>
        <dbReference type="ARBA" id="ARBA00022475"/>
    </source>
</evidence>
<dbReference type="GO" id="GO:0016763">
    <property type="term" value="F:pentosyltransferase activity"/>
    <property type="evidence" value="ECO:0007669"/>
    <property type="project" value="TreeGrafter"/>
</dbReference>
<keyword evidence="7 8" id="KW-0472">Membrane</keyword>